<evidence type="ECO:0000256" key="5">
    <source>
        <dbReference type="ARBA" id="ARBA00022723"/>
    </source>
</evidence>
<dbReference type="PRINTS" id="PR00463">
    <property type="entry name" value="EP450I"/>
</dbReference>
<accession>A0ABD1K703</accession>
<dbReference type="InterPro" id="IPR036396">
    <property type="entry name" value="Cyt_P450_sf"/>
</dbReference>
<evidence type="ECO:0000313" key="13">
    <source>
        <dbReference type="EMBL" id="KAL2094931.1"/>
    </source>
</evidence>
<proteinExistence type="inferred from homology"/>
<dbReference type="PANTHER" id="PTHR24300">
    <property type="entry name" value="CYTOCHROME P450 508A4-RELATED"/>
    <property type="match status" value="1"/>
</dbReference>
<evidence type="ECO:0000256" key="2">
    <source>
        <dbReference type="ARBA" id="ARBA00004370"/>
    </source>
</evidence>
<name>A0ABD1K703_9TELE</name>
<comment type="caution">
    <text evidence="13">The sequence shown here is derived from an EMBL/GenBank/DDBJ whole genome shotgun (WGS) entry which is preliminary data.</text>
</comment>
<dbReference type="InterPro" id="IPR001128">
    <property type="entry name" value="Cyt_P450"/>
</dbReference>
<dbReference type="EMBL" id="JBHFQA010000008">
    <property type="protein sequence ID" value="KAL2094931.1"/>
    <property type="molecule type" value="Genomic_DNA"/>
</dbReference>
<dbReference type="Gene3D" id="1.10.630.10">
    <property type="entry name" value="Cytochrome P450"/>
    <property type="match status" value="1"/>
</dbReference>
<dbReference type="FunFam" id="1.10.630.10:FF:000004">
    <property type="entry name" value="cytochrome P450 2D15 isoform X1"/>
    <property type="match status" value="1"/>
</dbReference>
<evidence type="ECO:0008006" key="15">
    <source>
        <dbReference type="Google" id="ProtNLM"/>
    </source>
</evidence>
<evidence type="ECO:0000256" key="7">
    <source>
        <dbReference type="ARBA" id="ARBA00023004"/>
    </source>
</evidence>
<gene>
    <name evidence="13" type="ORF">ACEWY4_009650</name>
</gene>
<evidence type="ECO:0000256" key="4">
    <source>
        <dbReference type="ARBA" id="ARBA00022617"/>
    </source>
</evidence>
<evidence type="ECO:0000256" key="9">
    <source>
        <dbReference type="ARBA" id="ARBA00023136"/>
    </source>
</evidence>
<organism evidence="13 14">
    <name type="scientific">Coilia grayii</name>
    <name type="common">Gray's grenadier anchovy</name>
    <dbReference type="NCBI Taxonomy" id="363190"/>
    <lineage>
        <taxon>Eukaryota</taxon>
        <taxon>Metazoa</taxon>
        <taxon>Chordata</taxon>
        <taxon>Craniata</taxon>
        <taxon>Vertebrata</taxon>
        <taxon>Euteleostomi</taxon>
        <taxon>Actinopterygii</taxon>
        <taxon>Neopterygii</taxon>
        <taxon>Teleostei</taxon>
        <taxon>Clupei</taxon>
        <taxon>Clupeiformes</taxon>
        <taxon>Clupeoidei</taxon>
        <taxon>Engraulidae</taxon>
        <taxon>Coilinae</taxon>
        <taxon>Coilia</taxon>
    </lineage>
</organism>
<comment type="similarity">
    <text evidence="3 11">Belongs to the cytochrome P450 family.</text>
</comment>
<dbReference type="GO" id="GO:0046872">
    <property type="term" value="F:metal ion binding"/>
    <property type="evidence" value="ECO:0007669"/>
    <property type="project" value="UniProtKB-KW"/>
</dbReference>
<comment type="subcellular location">
    <subcellularLocation>
        <location evidence="2">Membrane</location>
    </subcellularLocation>
</comment>
<dbReference type="AlphaFoldDB" id="A0ABD1K703"/>
<evidence type="ECO:0000256" key="11">
    <source>
        <dbReference type="RuleBase" id="RU000461"/>
    </source>
</evidence>
<dbReference type="InterPro" id="IPR050182">
    <property type="entry name" value="Cytochrome_P450_fam2"/>
</dbReference>
<evidence type="ECO:0000256" key="6">
    <source>
        <dbReference type="ARBA" id="ARBA00023002"/>
    </source>
</evidence>
<dbReference type="GO" id="GO:0016020">
    <property type="term" value="C:membrane"/>
    <property type="evidence" value="ECO:0007669"/>
    <property type="project" value="UniProtKB-SubCell"/>
</dbReference>
<keyword evidence="8 11" id="KW-0503">Monooxygenase</keyword>
<reference evidence="13 14" key="1">
    <citation type="submission" date="2024-09" db="EMBL/GenBank/DDBJ databases">
        <title>A chromosome-level genome assembly of Gray's grenadier anchovy, Coilia grayii.</title>
        <authorList>
            <person name="Fu Z."/>
        </authorList>
    </citation>
    <scope>NUCLEOTIDE SEQUENCE [LARGE SCALE GENOMIC DNA]</scope>
    <source>
        <strain evidence="13">G4</strain>
        <tissue evidence="13">Muscle</tissue>
    </source>
</reference>
<evidence type="ECO:0000256" key="10">
    <source>
        <dbReference type="PIRSR" id="PIRSR602401-1"/>
    </source>
</evidence>
<keyword evidence="14" id="KW-1185">Reference proteome</keyword>
<evidence type="ECO:0000313" key="14">
    <source>
        <dbReference type="Proteomes" id="UP001591681"/>
    </source>
</evidence>
<keyword evidence="12" id="KW-0812">Transmembrane</keyword>
<sequence length="498" mass="56554">MNVSTMILTAVLNWCDTKIGLLLLFTLLLLISSQKKRNRINFPPGPWVIPVLQDVLTGFDHHAVDKVAEKYGHIFSIWRRGVKIVYVSGFEMVHEVLVTQGDNFLDRPVSSLYNEAFKGNGISVSNGYRWRRQRHFSVSHMNSFGGGRRTMELNILQECGRLCGAIQEDIGCAFDPQTKINHSVANVIGFLMFGKHFSNNSADFQALLNLSAESVSLVHTPLAQLYDICPWIMRRLPGPHEIILSNYSKLAASLRKQIEIHKKDWDPFHHRDFVDSYIGEIDKRRKDTEAGFRVENLVYCTLDMFEAGTETVTSTLRWALLNMIKYPVVQEEVHAEIDRVVGRSRQPCLADRVNMPYTNAVLHETQRAGNILPMNTPRVAHRDTTLGGYLIPEGTMVITSLSSVLCDKCKWETPDQFNPNHFLDSQGSFRKREAFFAFSAGKRKCLGEHLAQMELFLFFTSLLQRFAFSSPGGPEPSLEAQGMAVRSPKPFQVWAFPR</sequence>
<dbReference type="InterPro" id="IPR002401">
    <property type="entry name" value="Cyt_P450_E_grp-I"/>
</dbReference>
<keyword evidence="4 10" id="KW-0349">Heme</keyword>
<evidence type="ECO:0000256" key="12">
    <source>
        <dbReference type="SAM" id="Phobius"/>
    </source>
</evidence>
<protein>
    <recommendedName>
        <fullName evidence="15">Cytochrome P450</fullName>
    </recommendedName>
</protein>
<dbReference type="Proteomes" id="UP001591681">
    <property type="component" value="Unassembled WGS sequence"/>
</dbReference>
<evidence type="ECO:0000256" key="1">
    <source>
        <dbReference type="ARBA" id="ARBA00001971"/>
    </source>
</evidence>
<evidence type="ECO:0000256" key="8">
    <source>
        <dbReference type="ARBA" id="ARBA00023033"/>
    </source>
</evidence>
<evidence type="ECO:0000256" key="3">
    <source>
        <dbReference type="ARBA" id="ARBA00010617"/>
    </source>
</evidence>
<dbReference type="PRINTS" id="PR00385">
    <property type="entry name" value="P450"/>
</dbReference>
<dbReference type="InterPro" id="IPR017972">
    <property type="entry name" value="Cyt_P450_CS"/>
</dbReference>
<keyword evidence="12" id="KW-1133">Transmembrane helix</keyword>
<dbReference type="SUPFAM" id="SSF48264">
    <property type="entry name" value="Cytochrome P450"/>
    <property type="match status" value="1"/>
</dbReference>
<keyword evidence="7 10" id="KW-0408">Iron</keyword>
<dbReference type="Pfam" id="PF00067">
    <property type="entry name" value="p450"/>
    <property type="match status" value="1"/>
</dbReference>
<dbReference type="PROSITE" id="PS00086">
    <property type="entry name" value="CYTOCHROME_P450"/>
    <property type="match status" value="1"/>
</dbReference>
<feature type="transmembrane region" description="Helical" evidence="12">
    <location>
        <begin position="6"/>
        <end position="31"/>
    </location>
</feature>
<keyword evidence="5 10" id="KW-0479">Metal-binding</keyword>
<dbReference type="GO" id="GO:0004497">
    <property type="term" value="F:monooxygenase activity"/>
    <property type="evidence" value="ECO:0007669"/>
    <property type="project" value="UniProtKB-KW"/>
</dbReference>
<dbReference type="PANTHER" id="PTHR24300:SF177">
    <property type="entry name" value="CYTOCHROME P450 2J2"/>
    <property type="match status" value="1"/>
</dbReference>
<comment type="cofactor">
    <cofactor evidence="1 10">
        <name>heme</name>
        <dbReference type="ChEBI" id="CHEBI:30413"/>
    </cofactor>
</comment>
<feature type="binding site" description="axial binding residue" evidence="10">
    <location>
        <position position="445"/>
    </location>
    <ligand>
        <name>heme</name>
        <dbReference type="ChEBI" id="CHEBI:30413"/>
    </ligand>
    <ligandPart>
        <name>Fe</name>
        <dbReference type="ChEBI" id="CHEBI:18248"/>
    </ligandPart>
</feature>
<keyword evidence="9 12" id="KW-0472">Membrane</keyword>
<keyword evidence="6 11" id="KW-0560">Oxidoreductase</keyword>